<evidence type="ECO:0000313" key="1">
    <source>
        <dbReference type="EMBL" id="KKL95787.1"/>
    </source>
</evidence>
<name>A0A0F9J9N5_9ZZZZ</name>
<reference evidence="1" key="1">
    <citation type="journal article" date="2015" name="Nature">
        <title>Complex archaea that bridge the gap between prokaryotes and eukaryotes.</title>
        <authorList>
            <person name="Spang A."/>
            <person name="Saw J.H."/>
            <person name="Jorgensen S.L."/>
            <person name="Zaremba-Niedzwiedzka K."/>
            <person name="Martijn J."/>
            <person name="Lind A.E."/>
            <person name="van Eijk R."/>
            <person name="Schleper C."/>
            <person name="Guy L."/>
            <person name="Ettema T.J."/>
        </authorList>
    </citation>
    <scope>NUCLEOTIDE SEQUENCE</scope>
</reference>
<protein>
    <submittedName>
        <fullName evidence="1">Uncharacterized protein</fullName>
    </submittedName>
</protein>
<dbReference type="EMBL" id="LAZR01018595">
    <property type="protein sequence ID" value="KKL95787.1"/>
    <property type="molecule type" value="Genomic_DNA"/>
</dbReference>
<dbReference type="AlphaFoldDB" id="A0A0F9J9N5"/>
<accession>A0A0F9J9N5</accession>
<sequence length="125" mass="14778">MSELREQLADQEHERWSRWMRYLFTLCLPGRNGDLIIPVQSVKHWQGQIDTPYAELSEKEKDSDRKEADNTLQLVETKLTQHKAVVEAARGWRKMKQLTEDDDPENLWHWEAELMESLTALEDGE</sequence>
<organism evidence="1">
    <name type="scientific">marine sediment metagenome</name>
    <dbReference type="NCBI Taxonomy" id="412755"/>
    <lineage>
        <taxon>unclassified sequences</taxon>
        <taxon>metagenomes</taxon>
        <taxon>ecological metagenomes</taxon>
    </lineage>
</organism>
<gene>
    <name evidence="1" type="ORF">LCGC14_1851070</name>
</gene>
<proteinExistence type="predicted"/>
<comment type="caution">
    <text evidence="1">The sequence shown here is derived from an EMBL/GenBank/DDBJ whole genome shotgun (WGS) entry which is preliminary data.</text>
</comment>